<dbReference type="EMBL" id="JAMBED010000097">
    <property type="protein sequence ID" value="MCL1553641.1"/>
    <property type="molecule type" value="Genomic_DNA"/>
</dbReference>
<keyword evidence="1" id="KW-0472">Membrane</keyword>
<organism evidence="2 3">
    <name type="scientific">Xanthomonas nasturtii</name>
    <dbReference type="NCBI Taxonomy" id="1843581"/>
    <lineage>
        <taxon>Bacteria</taxon>
        <taxon>Pseudomonadati</taxon>
        <taxon>Pseudomonadota</taxon>
        <taxon>Gammaproteobacteria</taxon>
        <taxon>Lysobacterales</taxon>
        <taxon>Lysobacteraceae</taxon>
        <taxon>Xanthomonas</taxon>
    </lineage>
</organism>
<comment type="caution">
    <text evidence="2">The sequence shown here is derived from an EMBL/GenBank/DDBJ whole genome shotgun (WGS) entry which is preliminary data.</text>
</comment>
<dbReference type="NCBIfam" id="TIGR02523">
    <property type="entry name" value="type_IV_pilV"/>
    <property type="match status" value="1"/>
</dbReference>
<reference evidence="2" key="1">
    <citation type="submission" date="2022-04" db="EMBL/GenBank/DDBJ databases">
        <title>Genomic comparison of 19 strains of Xanthomonas nasturtii, a newly emerging watercress pathogen.</title>
        <authorList>
            <person name="Harrison J."/>
            <person name="Greer S."/>
            <person name="Hussain R."/>
            <person name="Lascelles D."/>
            <person name="Roberts M."/>
            <person name="Carter B."/>
            <person name="Bryning A."/>
            <person name="Carroll S."/>
            <person name="Aspin A."/>
            <person name="Cruz L."/>
            <person name="Cruz J."/>
            <person name="Grant M."/>
            <person name="Vicente J."/>
            <person name="Studholme D.J."/>
        </authorList>
    </citation>
    <scope>NUCLEOTIDE SEQUENCE</scope>
    <source>
        <strain evidence="2">10016B</strain>
    </source>
</reference>
<dbReference type="RefSeq" id="WP_249048571.1">
    <property type="nucleotide sequence ID" value="NZ_JAMBEC010000062.1"/>
</dbReference>
<dbReference type="InterPro" id="IPR013362">
    <property type="entry name" value="Pilus_4_PilV"/>
</dbReference>
<evidence type="ECO:0000256" key="1">
    <source>
        <dbReference type="SAM" id="Phobius"/>
    </source>
</evidence>
<accession>A0ABT0LWB4</accession>
<proteinExistence type="predicted"/>
<dbReference type="SUPFAM" id="SSF54523">
    <property type="entry name" value="Pili subunits"/>
    <property type="match status" value="1"/>
</dbReference>
<keyword evidence="1" id="KW-0812">Transmembrane</keyword>
<feature type="transmembrane region" description="Helical" evidence="1">
    <location>
        <begin position="29"/>
        <end position="51"/>
    </location>
</feature>
<keyword evidence="3" id="KW-1185">Reference proteome</keyword>
<protein>
    <submittedName>
        <fullName evidence="2">Type IV pilus modification protein PilV</fullName>
    </submittedName>
</protein>
<dbReference type="InterPro" id="IPR012902">
    <property type="entry name" value="N_methyl_site"/>
</dbReference>
<gene>
    <name evidence="2" type="primary">pilV</name>
    <name evidence="2" type="ORF">M3O51_20680</name>
</gene>
<name>A0ABT0LWB4_9XANT</name>
<evidence type="ECO:0000313" key="3">
    <source>
        <dbReference type="Proteomes" id="UP001167357"/>
    </source>
</evidence>
<sequence length="172" mass="17992">MIISSVNQNASRGSVYNARCETGATLIEVMISVLIMAIGLLGIAAMQATALRNSQSSFERSQAVISTYTVLDAMRANRQAALAGAYNTADFLCTTNGSGSLAALDQAAWIKGWRSTLGVEGTSDTDVCGKIDCASDICKISLRWNDSRATNAAAGVIAQGSNAEVFSTKVQL</sequence>
<dbReference type="InterPro" id="IPR045584">
    <property type="entry name" value="Pilin-like"/>
</dbReference>
<dbReference type="Proteomes" id="UP001167357">
    <property type="component" value="Unassembled WGS sequence"/>
</dbReference>
<keyword evidence="1" id="KW-1133">Transmembrane helix</keyword>
<dbReference type="Pfam" id="PF07963">
    <property type="entry name" value="N_methyl"/>
    <property type="match status" value="1"/>
</dbReference>
<evidence type="ECO:0000313" key="2">
    <source>
        <dbReference type="EMBL" id="MCL1553641.1"/>
    </source>
</evidence>